<dbReference type="RefSeq" id="WP_058230713.1">
    <property type="nucleotide sequence ID" value="NZ_FMYG01000001.1"/>
</dbReference>
<name>A0A1G6GKY8_9MICO</name>
<accession>A0A1G6GKY8</accession>
<dbReference type="InterPro" id="IPR009091">
    <property type="entry name" value="RCC1/BLIP-II"/>
</dbReference>
<dbReference type="PROSITE" id="PS51318">
    <property type="entry name" value="TAT"/>
    <property type="match status" value="1"/>
</dbReference>
<dbReference type="EMBL" id="FMYG01000001">
    <property type="protein sequence ID" value="SDB82594.1"/>
    <property type="molecule type" value="Genomic_DNA"/>
</dbReference>
<dbReference type="AlphaFoldDB" id="A0A1G6GKY8"/>
<gene>
    <name evidence="1" type="ORF">SAMN05216418_0381</name>
</gene>
<sequence length="462" mass="47429">MPDLTPAAPLPLRRRTVLQATAWTVPAILVTTASPAVAASGDRIAFISVPSTTAACAPTTEVLVLRLSGSSPVAGQLVDLSLSAGWSWGRGGGTYISDADGTVTVPAGDIVAGGTDATLTAMWAGARASTTLAATKTGGLSSDRPATLSSLPDADNADMMRLSSTGDTLVAVTSTGAIWSIDGSGSWTAVGTGAASGPDQAAFLVTRWNRAAWWINDGRLFFGGSQASIDPRANSDFVRLYALGAIGVAVRANGDVWKWDDDNGYTLLGRGAATGQSQLAVAASPATGAGSAAVWLRAGVVFVDSAPADLPAGTNEGFERVYSCPGGVAAVTSGGVLWTWTAAAGWSAVGTGAATGAGQATYLKDDVNDGPVWIRNGRLRYRDEWASIPSTTENHDFVSLTGCAGTVLAAKSTGDLWMWNQWPGWIRLTSNVAPGAGQFAYRTDDGDRDANSAYWITPRSSC</sequence>
<protein>
    <recommendedName>
        <fullName evidence="3">Tachylectin</fullName>
    </recommendedName>
</protein>
<reference evidence="1 2" key="1">
    <citation type="submission" date="2016-09" db="EMBL/GenBank/DDBJ databases">
        <authorList>
            <person name="Capua I."/>
            <person name="De Benedictis P."/>
            <person name="Joannis T."/>
            <person name="Lombin L.H."/>
            <person name="Cattoli G."/>
        </authorList>
    </citation>
    <scope>NUCLEOTIDE SEQUENCE [LARGE SCALE GENOMIC DNA]</scope>
    <source>
        <strain evidence="1 2">NIO-1002</strain>
    </source>
</reference>
<dbReference type="STRING" id="993073.AS029_00745"/>
<organism evidence="1 2">
    <name type="scientific">Microbacterium enclense</name>
    <dbReference type="NCBI Taxonomy" id="993073"/>
    <lineage>
        <taxon>Bacteria</taxon>
        <taxon>Bacillati</taxon>
        <taxon>Actinomycetota</taxon>
        <taxon>Actinomycetes</taxon>
        <taxon>Micrococcales</taxon>
        <taxon>Microbacteriaceae</taxon>
        <taxon>Microbacterium</taxon>
    </lineage>
</organism>
<evidence type="ECO:0008006" key="3">
    <source>
        <dbReference type="Google" id="ProtNLM"/>
    </source>
</evidence>
<evidence type="ECO:0000313" key="2">
    <source>
        <dbReference type="Proteomes" id="UP000183203"/>
    </source>
</evidence>
<dbReference type="Gene3D" id="2.130.10.30">
    <property type="entry name" value="Regulator of chromosome condensation 1/beta-lactamase-inhibitor protein II"/>
    <property type="match status" value="1"/>
</dbReference>
<dbReference type="Proteomes" id="UP000183203">
    <property type="component" value="Unassembled WGS sequence"/>
</dbReference>
<evidence type="ECO:0000313" key="1">
    <source>
        <dbReference type="EMBL" id="SDB82594.1"/>
    </source>
</evidence>
<dbReference type="InterPro" id="IPR006311">
    <property type="entry name" value="TAT_signal"/>
</dbReference>
<proteinExistence type="predicted"/>
<dbReference type="OrthoDB" id="5069352at2"/>